<dbReference type="Gramene" id="mRNA:HanXRQr2_Chr17g0825521">
    <property type="protein sequence ID" value="CDS:HanXRQr2_Chr17g0825521.1"/>
    <property type="gene ID" value="HanXRQr2_Chr17g0825521"/>
</dbReference>
<feature type="region of interest" description="Disordered" evidence="1">
    <location>
        <begin position="23"/>
        <end position="53"/>
    </location>
</feature>
<feature type="compositionally biased region" description="Basic and acidic residues" evidence="1">
    <location>
        <begin position="38"/>
        <end position="53"/>
    </location>
</feature>
<evidence type="ECO:0000313" key="2">
    <source>
        <dbReference type="EMBL" id="KAF5757342.1"/>
    </source>
</evidence>
<reference evidence="2" key="2">
    <citation type="submission" date="2020-06" db="EMBL/GenBank/DDBJ databases">
        <title>Helianthus annuus Genome sequencing and assembly Release 2.</title>
        <authorList>
            <person name="Gouzy J."/>
            <person name="Langlade N."/>
            <person name="Munos S."/>
        </authorList>
    </citation>
    <scope>NUCLEOTIDE SEQUENCE</scope>
    <source>
        <tissue evidence="2">Leaves</tissue>
    </source>
</reference>
<dbReference type="EMBL" id="MNCJ02000332">
    <property type="protein sequence ID" value="KAF5757342.1"/>
    <property type="molecule type" value="Genomic_DNA"/>
</dbReference>
<name>A0A9K3DKS0_HELAN</name>
<accession>A0A9K3DKS0</accession>
<protein>
    <submittedName>
        <fullName evidence="2">Uncharacterized protein</fullName>
    </submittedName>
</protein>
<evidence type="ECO:0000256" key="1">
    <source>
        <dbReference type="SAM" id="MobiDB-lite"/>
    </source>
</evidence>
<organism evidence="2 3">
    <name type="scientific">Helianthus annuus</name>
    <name type="common">Common sunflower</name>
    <dbReference type="NCBI Taxonomy" id="4232"/>
    <lineage>
        <taxon>Eukaryota</taxon>
        <taxon>Viridiplantae</taxon>
        <taxon>Streptophyta</taxon>
        <taxon>Embryophyta</taxon>
        <taxon>Tracheophyta</taxon>
        <taxon>Spermatophyta</taxon>
        <taxon>Magnoliopsida</taxon>
        <taxon>eudicotyledons</taxon>
        <taxon>Gunneridae</taxon>
        <taxon>Pentapetalae</taxon>
        <taxon>asterids</taxon>
        <taxon>campanulids</taxon>
        <taxon>Asterales</taxon>
        <taxon>Asteraceae</taxon>
        <taxon>Asteroideae</taxon>
        <taxon>Heliantheae alliance</taxon>
        <taxon>Heliantheae</taxon>
        <taxon>Helianthus</taxon>
    </lineage>
</organism>
<reference evidence="2" key="1">
    <citation type="journal article" date="2017" name="Nature">
        <title>The sunflower genome provides insights into oil metabolism, flowering and Asterid evolution.</title>
        <authorList>
            <person name="Badouin H."/>
            <person name="Gouzy J."/>
            <person name="Grassa C.J."/>
            <person name="Murat F."/>
            <person name="Staton S.E."/>
            <person name="Cottret L."/>
            <person name="Lelandais-Briere C."/>
            <person name="Owens G.L."/>
            <person name="Carrere S."/>
            <person name="Mayjonade B."/>
            <person name="Legrand L."/>
            <person name="Gill N."/>
            <person name="Kane N.C."/>
            <person name="Bowers J.E."/>
            <person name="Hubner S."/>
            <person name="Bellec A."/>
            <person name="Berard A."/>
            <person name="Berges H."/>
            <person name="Blanchet N."/>
            <person name="Boniface M.C."/>
            <person name="Brunel D."/>
            <person name="Catrice O."/>
            <person name="Chaidir N."/>
            <person name="Claudel C."/>
            <person name="Donnadieu C."/>
            <person name="Faraut T."/>
            <person name="Fievet G."/>
            <person name="Helmstetter N."/>
            <person name="King M."/>
            <person name="Knapp S.J."/>
            <person name="Lai Z."/>
            <person name="Le Paslier M.C."/>
            <person name="Lippi Y."/>
            <person name="Lorenzon L."/>
            <person name="Mandel J.R."/>
            <person name="Marage G."/>
            <person name="Marchand G."/>
            <person name="Marquand E."/>
            <person name="Bret-Mestries E."/>
            <person name="Morien E."/>
            <person name="Nambeesan S."/>
            <person name="Nguyen T."/>
            <person name="Pegot-Espagnet P."/>
            <person name="Pouilly N."/>
            <person name="Raftis F."/>
            <person name="Sallet E."/>
            <person name="Schiex T."/>
            <person name="Thomas J."/>
            <person name="Vandecasteele C."/>
            <person name="Vares D."/>
            <person name="Vear F."/>
            <person name="Vautrin S."/>
            <person name="Crespi M."/>
            <person name="Mangin B."/>
            <person name="Burke J.M."/>
            <person name="Salse J."/>
            <person name="Munos S."/>
            <person name="Vincourt P."/>
            <person name="Rieseberg L.H."/>
            <person name="Langlade N.B."/>
        </authorList>
    </citation>
    <scope>NUCLEOTIDE SEQUENCE</scope>
    <source>
        <tissue evidence="2">Leaves</tissue>
    </source>
</reference>
<proteinExistence type="predicted"/>
<keyword evidence="3" id="KW-1185">Reference proteome</keyword>
<comment type="caution">
    <text evidence="2">The sequence shown here is derived from an EMBL/GenBank/DDBJ whole genome shotgun (WGS) entry which is preliminary data.</text>
</comment>
<dbReference type="AlphaFoldDB" id="A0A9K3DKS0"/>
<sequence length="53" mass="6284">MTSNFLPILSSFHFSPKAFLVSRTREKDHRQKRVPVTGHDHQAAPQRREKEKR</sequence>
<gene>
    <name evidence="2" type="ORF">HanXRQr2_Chr17g0825521</name>
</gene>
<evidence type="ECO:0000313" key="3">
    <source>
        <dbReference type="Proteomes" id="UP000215914"/>
    </source>
</evidence>
<dbReference type="Proteomes" id="UP000215914">
    <property type="component" value="Unassembled WGS sequence"/>
</dbReference>